<dbReference type="RefSeq" id="WP_091622296.1">
    <property type="nucleotide sequence ID" value="NZ_FOEF01000014.1"/>
</dbReference>
<evidence type="ECO:0000313" key="2">
    <source>
        <dbReference type="EMBL" id="SEP50423.1"/>
    </source>
</evidence>
<reference evidence="2 3" key="1">
    <citation type="submission" date="2016-10" db="EMBL/GenBank/DDBJ databases">
        <authorList>
            <person name="de Groot N.N."/>
        </authorList>
    </citation>
    <scope>NUCLEOTIDE SEQUENCE [LARGE SCALE GENOMIC DNA]</scope>
    <source>
        <strain evidence="2 3">DSM 44993</strain>
    </source>
</reference>
<name>A0A1H8YEH8_9PSEU</name>
<dbReference type="InterPro" id="IPR025333">
    <property type="entry name" value="DUF4239"/>
</dbReference>
<evidence type="ECO:0000313" key="3">
    <source>
        <dbReference type="Proteomes" id="UP000198582"/>
    </source>
</evidence>
<gene>
    <name evidence="2" type="ORF">SAMN04489732_114136</name>
</gene>
<organism evidence="2 3">
    <name type="scientific">Amycolatopsis saalfeldensis</name>
    <dbReference type="NCBI Taxonomy" id="394193"/>
    <lineage>
        <taxon>Bacteria</taxon>
        <taxon>Bacillati</taxon>
        <taxon>Actinomycetota</taxon>
        <taxon>Actinomycetes</taxon>
        <taxon>Pseudonocardiales</taxon>
        <taxon>Pseudonocardiaceae</taxon>
        <taxon>Amycolatopsis</taxon>
    </lineage>
</organism>
<dbReference type="Pfam" id="PF14023">
    <property type="entry name" value="Bestrophin-like"/>
    <property type="match status" value="1"/>
</dbReference>
<keyword evidence="3" id="KW-1185">Reference proteome</keyword>
<keyword evidence="1" id="KW-1133">Transmembrane helix</keyword>
<dbReference type="OrthoDB" id="3427059at2"/>
<feature type="transmembrane region" description="Helical" evidence="1">
    <location>
        <begin position="182"/>
        <end position="201"/>
    </location>
</feature>
<keyword evidence="1" id="KW-0472">Membrane</keyword>
<dbReference type="AlphaFoldDB" id="A0A1H8YEH8"/>
<dbReference type="STRING" id="394193.SAMN04489732_114136"/>
<feature type="transmembrane region" description="Helical" evidence="1">
    <location>
        <begin position="45"/>
        <end position="64"/>
    </location>
</feature>
<feature type="transmembrane region" description="Helical" evidence="1">
    <location>
        <begin position="7"/>
        <end position="25"/>
    </location>
</feature>
<protein>
    <recommendedName>
        <fullName evidence="4">DUF4239 domain-containing protein</fullName>
    </recommendedName>
</protein>
<sequence>MNVYLTGIFWVVGAAVVAAVIGYLVRRFGWDEGRRDNNDAAGQVFTIVGGLHAVLVAFVLISLFDNVSTARDGSYTEADGLVAMSWAADALPGDTGPKVRQLASAYATTVQRQEWPRLADGGTMPDTGWNQLGQLSKTIAGAQADDDWLNDRKSEAANQLWQVYQARQARLTASAGSRVSSVVWFALILGSFISVLLPNLFGGTRMAAHLVIVSTLAGTIALLLYAIFQLQNPFAGGANLQPDAFASALARLS</sequence>
<accession>A0A1H8YEH8</accession>
<dbReference type="Proteomes" id="UP000198582">
    <property type="component" value="Unassembled WGS sequence"/>
</dbReference>
<keyword evidence="1" id="KW-0812">Transmembrane</keyword>
<evidence type="ECO:0008006" key="4">
    <source>
        <dbReference type="Google" id="ProtNLM"/>
    </source>
</evidence>
<feature type="transmembrane region" description="Helical" evidence="1">
    <location>
        <begin position="207"/>
        <end position="228"/>
    </location>
</feature>
<evidence type="ECO:0000256" key="1">
    <source>
        <dbReference type="SAM" id="Phobius"/>
    </source>
</evidence>
<proteinExistence type="predicted"/>
<dbReference type="EMBL" id="FOEF01000014">
    <property type="protein sequence ID" value="SEP50423.1"/>
    <property type="molecule type" value="Genomic_DNA"/>
</dbReference>